<dbReference type="PANTHER" id="PTHR15549">
    <property type="entry name" value="PAIRED IMMUNOGLOBULIN-LIKE TYPE 2 RECEPTOR"/>
    <property type="match status" value="1"/>
</dbReference>
<feature type="compositionally biased region" description="Low complexity" evidence="5">
    <location>
        <begin position="389"/>
        <end position="401"/>
    </location>
</feature>
<dbReference type="InterPro" id="IPR051694">
    <property type="entry name" value="Immunoregulatory_rcpt-like"/>
</dbReference>
<evidence type="ECO:0000256" key="7">
    <source>
        <dbReference type="SAM" id="SignalP"/>
    </source>
</evidence>
<evidence type="ECO:0000256" key="6">
    <source>
        <dbReference type="SAM" id="Phobius"/>
    </source>
</evidence>
<feature type="compositionally biased region" description="Gly residues" evidence="5">
    <location>
        <begin position="290"/>
        <end position="301"/>
    </location>
</feature>
<keyword evidence="7" id="KW-0732">Signal</keyword>
<feature type="compositionally biased region" description="Basic and acidic residues" evidence="5">
    <location>
        <begin position="341"/>
        <end position="350"/>
    </location>
</feature>
<evidence type="ECO:0000256" key="4">
    <source>
        <dbReference type="ARBA" id="ARBA00023136"/>
    </source>
</evidence>
<evidence type="ECO:0000256" key="5">
    <source>
        <dbReference type="SAM" id="MobiDB-lite"/>
    </source>
</evidence>
<keyword evidence="9" id="KW-1185">Reference proteome</keyword>
<keyword evidence="4 6" id="KW-0472">Membrane</keyword>
<evidence type="ECO:0000256" key="2">
    <source>
        <dbReference type="ARBA" id="ARBA00022692"/>
    </source>
</evidence>
<feature type="compositionally biased region" description="Polar residues" evidence="5">
    <location>
        <begin position="263"/>
        <end position="279"/>
    </location>
</feature>
<evidence type="ECO:0000256" key="1">
    <source>
        <dbReference type="ARBA" id="ARBA00004167"/>
    </source>
</evidence>
<dbReference type="EMBL" id="PUHP01000783">
    <property type="protein sequence ID" value="TQN68032.1"/>
    <property type="molecule type" value="Genomic_DNA"/>
</dbReference>
<protein>
    <submittedName>
        <fullName evidence="8">Uncharacterized protein</fullName>
    </submittedName>
</protein>
<dbReference type="GO" id="GO:0071944">
    <property type="term" value="C:cell periphery"/>
    <property type="evidence" value="ECO:0007669"/>
    <property type="project" value="UniProtKB-ARBA"/>
</dbReference>
<comment type="subcellular location">
    <subcellularLocation>
        <location evidence="1">Membrane</location>
        <topology evidence="1">Single-pass membrane protein</topology>
    </subcellularLocation>
</comment>
<dbReference type="Proteomes" id="UP000326340">
    <property type="component" value="Unassembled WGS sequence"/>
</dbReference>
<dbReference type="GO" id="GO:0016020">
    <property type="term" value="C:membrane"/>
    <property type="evidence" value="ECO:0007669"/>
    <property type="project" value="UniProtKB-SubCell"/>
</dbReference>
<feature type="compositionally biased region" description="Low complexity" evidence="5">
    <location>
        <begin position="29"/>
        <end position="43"/>
    </location>
</feature>
<sequence>MRLASAGGLAALLWSTINSVTTASPIADNINVNNNNNNNNNNNDKPMPVLRPRQAGGGTGATPTPTPTTAATTPTTATSATGEEEATTTVTITTTVGGTGGGGVVTATTVLLRTITTTVLVTSTSFDTTTVTSNDVATATVTNYVTSTVLARRSLQVLPLDGPVPAAVPAAGITAAAVAYYDDVLVRRKHAFVEKRALVTVVVTVTGPAAGVSTVLNTRTSTVVFTTTSNTAITSTLTSTQFNNAQTTITVESTLTVTSTSIDTASPSTVDTGPTTGSLGTATQTEGAQSTGGSGSSGDGSDGLSTGAKAGIGAAVGVVGLAALIGVAWWAYRRHKANRPSRSDLDDMRAYDPNGPSPLHTPAGMSETTGGFGGGGAGTMRRQPVPKHQLSPPSQSVSPLSNQTVSPANDFGAGGGGGYARPPAGGAQELGGTRIMPTEMGGGEVVEMGDSQPRPQPPLQHTPAPDMAYNSGPVPDVYEMPTERYR</sequence>
<feature type="compositionally biased region" description="Low complexity" evidence="5">
    <location>
        <begin position="280"/>
        <end position="289"/>
    </location>
</feature>
<dbReference type="OrthoDB" id="4850847at2759"/>
<keyword evidence="3 6" id="KW-1133">Transmembrane helix</keyword>
<evidence type="ECO:0000313" key="8">
    <source>
        <dbReference type="EMBL" id="TQN68032.1"/>
    </source>
</evidence>
<feature type="transmembrane region" description="Helical" evidence="6">
    <location>
        <begin position="310"/>
        <end position="332"/>
    </location>
</feature>
<feature type="chain" id="PRO_5024974457" evidence="7">
    <location>
        <begin position="24"/>
        <end position="486"/>
    </location>
</feature>
<evidence type="ECO:0000313" key="9">
    <source>
        <dbReference type="Proteomes" id="UP000326340"/>
    </source>
</evidence>
<organism evidence="8 9">
    <name type="scientific">Colletotrichum shisoi</name>
    <dbReference type="NCBI Taxonomy" id="2078593"/>
    <lineage>
        <taxon>Eukaryota</taxon>
        <taxon>Fungi</taxon>
        <taxon>Dikarya</taxon>
        <taxon>Ascomycota</taxon>
        <taxon>Pezizomycotina</taxon>
        <taxon>Sordariomycetes</taxon>
        <taxon>Hypocreomycetidae</taxon>
        <taxon>Glomerellales</taxon>
        <taxon>Glomerellaceae</taxon>
        <taxon>Colletotrichum</taxon>
        <taxon>Colletotrichum destructivum species complex</taxon>
    </lineage>
</organism>
<feature type="region of interest" description="Disordered" evidence="5">
    <location>
        <begin position="29"/>
        <end position="87"/>
    </location>
</feature>
<gene>
    <name evidence="8" type="ORF">CSHISOI_07432</name>
</gene>
<name>A0A5Q4BM26_9PEZI</name>
<feature type="region of interest" description="Disordered" evidence="5">
    <location>
        <begin position="436"/>
        <end position="486"/>
    </location>
</feature>
<keyword evidence="2 6" id="KW-0812">Transmembrane</keyword>
<evidence type="ECO:0000256" key="3">
    <source>
        <dbReference type="ARBA" id="ARBA00022989"/>
    </source>
</evidence>
<reference evidence="8 9" key="1">
    <citation type="journal article" date="2019" name="Sci. Rep.">
        <title>Colletotrichum shisoi sp. nov., an anthracnose pathogen of Perilla frutescens in Japan: molecular phylogenetic, morphological and genomic evidence.</title>
        <authorList>
            <person name="Gan P."/>
            <person name="Tsushima A."/>
            <person name="Hiroyama R."/>
            <person name="Narusaka M."/>
            <person name="Takano Y."/>
            <person name="Narusaka Y."/>
            <person name="Kawaradani M."/>
            <person name="Damm U."/>
            <person name="Shirasu K."/>
        </authorList>
    </citation>
    <scope>NUCLEOTIDE SEQUENCE [LARGE SCALE GENOMIC DNA]</scope>
    <source>
        <strain evidence="8 9">PG-2018a</strain>
    </source>
</reference>
<dbReference type="AlphaFoldDB" id="A0A5Q4BM26"/>
<feature type="region of interest" description="Disordered" evidence="5">
    <location>
        <begin position="262"/>
        <end position="302"/>
    </location>
</feature>
<feature type="region of interest" description="Disordered" evidence="5">
    <location>
        <begin position="338"/>
        <end position="403"/>
    </location>
</feature>
<feature type="compositionally biased region" description="Low complexity" evidence="5">
    <location>
        <begin position="61"/>
        <end position="87"/>
    </location>
</feature>
<comment type="caution">
    <text evidence="8">The sequence shown here is derived from an EMBL/GenBank/DDBJ whole genome shotgun (WGS) entry which is preliminary data.</text>
</comment>
<accession>A0A5Q4BM26</accession>
<feature type="signal peptide" evidence="7">
    <location>
        <begin position="1"/>
        <end position="23"/>
    </location>
</feature>
<proteinExistence type="predicted"/>